<proteinExistence type="predicted"/>
<reference evidence="2 3" key="1">
    <citation type="submission" date="2019-03" db="EMBL/GenBank/DDBJ databases">
        <title>First draft genome of Liparis tanakae, snailfish: a comprehensive survey of snailfish specific genes.</title>
        <authorList>
            <person name="Kim W."/>
            <person name="Song I."/>
            <person name="Jeong J.-H."/>
            <person name="Kim D."/>
            <person name="Kim S."/>
            <person name="Ryu S."/>
            <person name="Song J.Y."/>
            <person name="Lee S.K."/>
        </authorList>
    </citation>
    <scope>NUCLEOTIDE SEQUENCE [LARGE SCALE GENOMIC DNA]</scope>
    <source>
        <tissue evidence="2">Muscle</tissue>
    </source>
</reference>
<feature type="region of interest" description="Disordered" evidence="1">
    <location>
        <begin position="1"/>
        <end position="56"/>
    </location>
</feature>
<dbReference type="AlphaFoldDB" id="A0A4Z2GHU7"/>
<evidence type="ECO:0000256" key="1">
    <source>
        <dbReference type="SAM" id="MobiDB-lite"/>
    </source>
</evidence>
<evidence type="ECO:0000313" key="2">
    <source>
        <dbReference type="EMBL" id="TNN53127.1"/>
    </source>
</evidence>
<keyword evidence="3" id="KW-1185">Reference proteome</keyword>
<sequence>MHRSERLIAPSSKFSPKSPPTGRPRGQAPLWRFSGLAGEVRGPRSDGEEPQSTSEDGVRCIALPDNSQGVLFGGSLLPYRVSVPLRAGSLPHVMHINMDKLALHKERMAIE</sequence>
<evidence type="ECO:0000313" key="3">
    <source>
        <dbReference type="Proteomes" id="UP000314294"/>
    </source>
</evidence>
<organism evidence="2 3">
    <name type="scientific">Liparis tanakae</name>
    <name type="common">Tanaka's snailfish</name>
    <dbReference type="NCBI Taxonomy" id="230148"/>
    <lineage>
        <taxon>Eukaryota</taxon>
        <taxon>Metazoa</taxon>
        <taxon>Chordata</taxon>
        <taxon>Craniata</taxon>
        <taxon>Vertebrata</taxon>
        <taxon>Euteleostomi</taxon>
        <taxon>Actinopterygii</taxon>
        <taxon>Neopterygii</taxon>
        <taxon>Teleostei</taxon>
        <taxon>Neoteleostei</taxon>
        <taxon>Acanthomorphata</taxon>
        <taxon>Eupercaria</taxon>
        <taxon>Perciformes</taxon>
        <taxon>Cottioidei</taxon>
        <taxon>Cottales</taxon>
        <taxon>Liparidae</taxon>
        <taxon>Liparis</taxon>
    </lineage>
</organism>
<name>A0A4Z2GHU7_9TELE</name>
<protein>
    <submittedName>
        <fullName evidence="2">Uncharacterized protein</fullName>
    </submittedName>
</protein>
<accession>A0A4Z2GHU7</accession>
<comment type="caution">
    <text evidence="2">The sequence shown here is derived from an EMBL/GenBank/DDBJ whole genome shotgun (WGS) entry which is preliminary data.</text>
</comment>
<gene>
    <name evidence="2" type="ORF">EYF80_036646</name>
</gene>
<dbReference type="EMBL" id="SRLO01000525">
    <property type="protein sequence ID" value="TNN53127.1"/>
    <property type="molecule type" value="Genomic_DNA"/>
</dbReference>
<dbReference type="Proteomes" id="UP000314294">
    <property type="component" value="Unassembled WGS sequence"/>
</dbReference>